<organism evidence="1 2">
    <name type="scientific">Methylobacterium crusticola</name>
    <dbReference type="NCBI Taxonomy" id="1697972"/>
    <lineage>
        <taxon>Bacteria</taxon>
        <taxon>Pseudomonadati</taxon>
        <taxon>Pseudomonadota</taxon>
        <taxon>Alphaproteobacteria</taxon>
        <taxon>Hyphomicrobiales</taxon>
        <taxon>Methylobacteriaceae</taxon>
        <taxon>Methylobacterium</taxon>
    </lineage>
</organism>
<dbReference type="SUPFAM" id="SSF109604">
    <property type="entry name" value="HD-domain/PDEase-like"/>
    <property type="match status" value="1"/>
</dbReference>
<reference evidence="1" key="2">
    <citation type="submission" date="2021-08" db="EMBL/GenBank/DDBJ databases">
        <authorList>
            <person name="Tani A."/>
            <person name="Ola A."/>
            <person name="Ogura Y."/>
            <person name="Katsura K."/>
            <person name="Hayashi T."/>
        </authorList>
    </citation>
    <scope>NUCLEOTIDE SEQUENCE</scope>
    <source>
        <strain evidence="1">KCTC 52305</strain>
    </source>
</reference>
<proteinExistence type="predicted"/>
<evidence type="ECO:0008006" key="3">
    <source>
        <dbReference type="Google" id="ProtNLM"/>
    </source>
</evidence>
<sequence>MSVAPDAPWYWAILAAVEAQQAGVTDRLGRPWAQHFERVALRLIFRNPSATRAQIEAALLHDALMARGGGQALLDRLGVGSDARELIRLTTPPPDADYYRAFEEIGSRENAIYLDYVRGLIASGSKAAVEMKLADIQDTIDACRAGATDVLVGQFRDRYEPSRLLLEQALSPRMTPPP</sequence>
<dbReference type="EMBL" id="BPQH01000023">
    <property type="protein sequence ID" value="GJD52948.1"/>
    <property type="molecule type" value="Genomic_DNA"/>
</dbReference>
<evidence type="ECO:0000313" key="2">
    <source>
        <dbReference type="Proteomes" id="UP001055167"/>
    </source>
</evidence>
<protein>
    <recommendedName>
        <fullName evidence="3">HD domain-containing protein</fullName>
    </recommendedName>
</protein>
<dbReference type="RefSeq" id="WP_128562409.1">
    <property type="nucleotide sequence ID" value="NZ_BPQH01000023.1"/>
</dbReference>
<keyword evidence="2" id="KW-1185">Reference proteome</keyword>
<reference evidence="1" key="1">
    <citation type="journal article" date="2021" name="Front. Microbiol.">
        <title>Comprehensive Comparative Genomics and Phenotyping of Methylobacterium Species.</title>
        <authorList>
            <person name="Alessa O."/>
            <person name="Ogura Y."/>
            <person name="Fujitani Y."/>
            <person name="Takami H."/>
            <person name="Hayashi T."/>
            <person name="Sahin N."/>
            <person name="Tani A."/>
        </authorList>
    </citation>
    <scope>NUCLEOTIDE SEQUENCE</scope>
    <source>
        <strain evidence="1">KCTC 52305</strain>
    </source>
</reference>
<evidence type="ECO:0000313" key="1">
    <source>
        <dbReference type="EMBL" id="GJD52948.1"/>
    </source>
</evidence>
<name>A0ABQ4R5J1_9HYPH</name>
<gene>
    <name evidence="1" type="ORF">OPKNFCMD_5716</name>
</gene>
<accession>A0ABQ4R5J1</accession>
<dbReference type="Proteomes" id="UP001055167">
    <property type="component" value="Unassembled WGS sequence"/>
</dbReference>
<comment type="caution">
    <text evidence="1">The sequence shown here is derived from an EMBL/GenBank/DDBJ whole genome shotgun (WGS) entry which is preliminary data.</text>
</comment>